<evidence type="ECO:0000313" key="1">
    <source>
        <dbReference type="EMBL" id="GBO41653.1"/>
    </source>
</evidence>
<gene>
    <name evidence="1" type="ORF">AVEN_106815_1</name>
</gene>
<protein>
    <submittedName>
        <fullName evidence="1">Uncharacterized protein</fullName>
    </submittedName>
</protein>
<dbReference type="Proteomes" id="UP000499080">
    <property type="component" value="Unassembled WGS sequence"/>
</dbReference>
<reference evidence="1 2" key="1">
    <citation type="journal article" date="2019" name="Sci. Rep.">
        <title>Orb-weaving spider Araneus ventricosus genome elucidates the spidroin gene catalogue.</title>
        <authorList>
            <person name="Kono N."/>
            <person name="Nakamura H."/>
            <person name="Ohtoshi R."/>
            <person name="Moran D.A.P."/>
            <person name="Shinohara A."/>
            <person name="Yoshida Y."/>
            <person name="Fujiwara M."/>
            <person name="Mori M."/>
            <person name="Tomita M."/>
            <person name="Arakawa K."/>
        </authorList>
    </citation>
    <scope>NUCLEOTIDE SEQUENCE [LARGE SCALE GENOMIC DNA]</scope>
</reference>
<accession>A0A4Y2WW98</accession>
<proteinExistence type="predicted"/>
<dbReference type="EMBL" id="BGPR01067420">
    <property type="protein sequence ID" value="GBO41653.1"/>
    <property type="molecule type" value="Genomic_DNA"/>
</dbReference>
<name>A0A4Y2WW98_ARAVE</name>
<dbReference type="AlphaFoldDB" id="A0A4Y2WW98"/>
<sequence>MVQNDVVALSLFVVKIPLMEIQNGTLIYSTNVFISRRLPVMKSAKPDSTEILPCMGSWCAFNLMSRVKRSPSAVEQKFGKGCVACVLLVIWPRFKLTRSVRK</sequence>
<comment type="caution">
    <text evidence="1">The sequence shown here is derived from an EMBL/GenBank/DDBJ whole genome shotgun (WGS) entry which is preliminary data.</text>
</comment>
<organism evidence="1 2">
    <name type="scientific">Araneus ventricosus</name>
    <name type="common">Orbweaver spider</name>
    <name type="synonym">Epeira ventricosa</name>
    <dbReference type="NCBI Taxonomy" id="182803"/>
    <lineage>
        <taxon>Eukaryota</taxon>
        <taxon>Metazoa</taxon>
        <taxon>Ecdysozoa</taxon>
        <taxon>Arthropoda</taxon>
        <taxon>Chelicerata</taxon>
        <taxon>Arachnida</taxon>
        <taxon>Araneae</taxon>
        <taxon>Araneomorphae</taxon>
        <taxon>Entelegynae</taxon>
        <taxon>Araneoidea</taxon>
        <taxon>Araneidae</taxon>
        <taxon>Araneus</taxon>
    </lineage>
</organism>
<keyword evidence="2" id="KW-1185">Reference proteome</keyword>
<evidence type="ECO:0000313" key="2">
    <source>
        <dbReference type="Proteomes" id="UP000499080"/>
    </source>
</evidence>